<protein>
    <recommendedName>
        <fullName evidence="1">Reverse transcriptase domain-containing protein</fullName>
    </recommendedName>
</protein>
<sequence>MIPFSSHPFNMGFSSRTPALRRQPFSTPLLFIMVIEDIVTASLPNIVAYADDLVLFAEKSPQLQEKLHLLSKALTQAGMALNAKKSRGLTITRDGKRKCVTLLPTTFECEGGNINPLGPGDSAFEMQAESEIPFHIGKTPHLQMLQRLSRKVTLRVTESYVHPLFQNHFHNSVLRVSNDALVQLNERPSHRETPPVTSCFPSPNQRWSCFSSSSGTMQPESHGASEAALIQLKSARLGPAAREQQHARGLVSKTIYFKRKTTSCN</sequence>
<evidence type="ECO:0000313" key="3">
    <source>
        <dbReference type="Proteomes" id="UP000018936"/>
    </source>
</evidence>
<reference evidence="2 3" key="1">
    <citation type="journal article" date="2013" name="Proc. Natl. Acad. Sci. U.S.A.">
        <title>The king cobra genome reveals dynamic gene evolution and adaptation in the snake venom system.</title>
        <authorList>
            <person name="Vonk F.J."/>
            <person name="Casewell N.R."/>
            <person name="Henkel C.V."/>
            <person name="Heimberg A.M."/>
            <person name="Jansen H.J."/>
            <person name="McCleary R.J."/>
            <person name="Kerkkamp H.M."/>
            <person name="Vos R.A."/>
            <person name="Guerreiro I."/>
            <person name="Calvete J.J."/>
            <person name="Wuster W."/>
            <person name="Woods A.E."/>
            <person name="Logan J.M."/>
            <person name="Harrison R.A."/>
            <person name="Castoe T.A."/>
            <person name="de Koning A.P."/>
            <person name="Pollock D.D."/>
            <person name="Yandell M."/>
            <person name="Calderon D."/>
            <person name="Renjifo C."/>
            <person name="Currier R.B."/>
            <person name="Salgado D."/>
            <person name="Pla D."/>
            <person name="Sanz L."/>
            <person name="Hyder A.S."/>
            <person name="Ribeiro J.M."/>
            <person name="Arntzen J.W."/>
            <person name="van den Thillart G.E."/>
            <person name="Boetzer M."/>
            <person name="Pirovano W."/>
            <person name="Dirks R.P."/>
            <person name="Spaink H.P."/>
            <person name="Duboule D."/>
            <person name="McGlinn E."/>
            <person name="Kini R.M."/>
            <person name="Richardson M.K."/>
        </authorList>
    </citation>
    <scope>NUCLEOTIDE SEQUENCE</scope>
    <source>
        <tissue evidence="2">Blood</tissue>
    </source>
</reference>
<dbReference type="InterPro" id="IPR043502">
    <property type="entry name" value="DNA/RNA_pol_sf"/>
</dbReference>
<dbReference type="Proteomes" id="UP000018936">
    <property type="component" value="Unassembled WGS sequence"/>
</dbReference>
<dbReference type="OrthoDB" id="9902985at2759"/>
<organism evidence="2 3">
    <name type="scientific">Ophiophagus hannah</name>
    <name type="common">King cobra</name>
    <name type="synonym">Naja hannah</name>
    <dbReference type="NCBI Taxonomy" id="8665"/>
    <lineage>
        <taxon>Eukaryota</taxon>
        <taxon>Metazoa</taxon>
        <taxon>Chordata</taxon>
        <taxon>Craniata</taxon>
        <taxon>Vertebrata</taxon>
        <taxon>Euteleostomi</taxon>
        <taxon>Lepidosauria</taxon>
        <taxon>Squamata</taxon>
        <taxon>Bifurcata</taxon>
        <taxon>Unidentata</taxon>
        <taxon>Episquamata</taxon>
        <taxon>Toxicofera</taxon>
        <taxon>Serpentes</taxon>
        <taxon>Colubroidea</taxon>
        <taxon>Elapidae</taxon>
        <taxon>Elapinae</taxon>
        <taxon>Ophiophagus</taxon>
    </lineage>
</organism>
<dbReference type="AlphaFoldDB" id="V8NQX3"/>
<keyword evidence="3" id="KW-1185">Reference proteome</keyword>
<comment type="caution">
    <text evidence="2">The sequence shown here is derived from an EMBL/GenBank/DDBJ whole genome shotgun (WGS) entry which is preliminary data.</text>
</comment>
<feature type="domain" description="Reverse transcriptase" evidence="1">
    <location>
        <begin position="28"/>
        <end position="90"/>
    </location>
</feature>
<evidence type="ECO:0000259" key="1">
    <source>
        <dbReference type="Pfam" id="PF00078"/>
    </source>
</evidence>
<feature type="non-terminal residue" evidence="2">
    <location>
        <position position="1"/>
    </location>
</feature>
<accession>V8NQX3</accession>
<evidence type="ECO:0000313" key="2">
    <source>
        <dbReference type="EMBL" id="ETE64068.1"/>
    </source>
</evidence>
<dbReference type="InterPro" id="IPR000477">
    <property type="entry name" value="RT_dom"/>
</dbReference>
<name>V8NQX3_OPHHA</name>
<dbReference type="SUPFAM" id="SSF56672">
    <property type="entry name" value="DNA/RNA polymerases"/>
    <property type="match status" value="1"/>
</dbReference>
<gene>
    <name evidence="2" type="ORF">L345_10165</name>
</gene>
<proteinExistence type="predicted"/>
<dbReference type="EMBL" id="AZIM01002422">
    <property type="protein sequence ID" value="ETE64068.1"/>
    <property type="molecule type" value="Genomic_DNA"/>
</dbReference>
<dbReference type="Pfam" id="PF00078">
    <property type="entry name" value="RVT_1"/>
    <property type="match status" value="1"/>
</dbReference>